<reference evidence="2 3" key="1">
    <citation type="journal article" date="2023" name="ISME J.">
        <title>Cultivation and genomic characterization of novel and ubiquitous marine nitrite-oxidizing bacteria from the Nitrospirales.</title>
        <authorList>
            <person name="Mueller A.J."/>
            <person name="Daebeler A."/>
            <person name="Herbold C.W."/>
            <person name="Kirkegaard R.H."/>
            <person name="Daims H."/>
        </authorList>
    </citation>
    <scope>NUCLEOTIDE SEQUENCE [LARGE SCALE GENOMIC DNA]</scope>
    <source>
        <strain evidence="2 3">EB</strain>
    </source>
</reference>
<name>A0ABU3KB51_9BACT</name>
<evidence type="ECO:0000256" key="1">
    <source>
        <dbReference type="SAM" id="SignalP"/>
    </source>
</evidence>
<evidence type="ECO:0000313" key="3">
    <source>
        <dbReference type="Proteomes" id="UP001250932"/>
    </source>
</evidence>
<dbReference type="RefSeq" id="WP_313834313.1">
    <property type="nucleotide sequence ID" value="NZ_JAQOUE010000002.1"/>
</dbReference>
<proteinExistence type="predicted"/>
<gene>
    <name evidence="2" type="ORF">PPG34_15305</name>
</gene>
<keyword evidence="1" id="KW-0732">Signal</keyword>
<comment type="caution">
    <text evidence="2">The sequence shown here is derived from an EMBL/GenBank/DDBJ whole genome shotgun (WGS) entry which is preliminary data.</text>
</comment>
<keyword evidence="3" id="KW-1185">Reference proteome</keyword>
<feature type="signal peptide" evidence="1">
    <location>
        <begin position="1"/>
        <end position="24"/>
    </location>
</feature>
<dbReference type="Proteomes" id="UP001250932">
    <property type="component" value="Unassembled WGS sequence"/>
</dbReference>
<evidence type="ECO:0000313" key="2">
    <source>
        <dbReference type="EMBL" id="MDT7043720.1"/>
    </source>
</evidence>
<protein>
    <submittedName>
        <fullName evidence="2">Uncharacterized protein</fullName>
    </submittedName>
</protein>
<feature type="chain" id="PRO_5045213533" evidence="1">
    <location>
        <begin position="25"/>
        <end position="235"/>
    </location>
</feature>
<organism evidence="2 3">
    <name type="scientific">Candidatus Nitronereus thalassa</name>
    <dbReference type="NCBI Taxonomy" id="3020898"/>
    <lineage>
        <taxon>Bacteria</taxon>
        <taxon>Pseudomonadati</taxon>
        <taxon>Nitrospirota</taxon>
        <taxon>Nitrospiria</taxon>
        <taxon>Nitrospirales</taxon>
        <taxon>Nitrospiraceae</taxon>
        <taxon>Candidatus Nitronereus</taxon>
    </lineage>
</organism>
<dbReference type="EMBL" id="JAQOUE010000002">
    <property type="protein sequence ID" value="MDT7043720.1"/>
    <property type="molecule type" value="Genomic_DNA"/>
</dbReference>
<accession>A0ABU3KB51</accession>
<sequence length="235" mass="26783">MRKVKTTCTIAVLMSLGLTSYAMAESPKNNQVRGADWDPGRAITQNLPVANHPSVPQNPYGSIDIERYLGEDEFPPYTRDRYRERDEPDVFSEDDTLYYDNRAFARDRFGYAKQRFKKAAQRYRNAKRNFSKEQLQFFEELDRFQAEKEQFASVSGGFAKTMLGTLQKRNGNIFVLENSDGRTRRVHVGEDTLVDGSVEQGDEVIAKVLPNGHAIALMKDRGEKGISAQPRSDMK</sequence>